<protein>
    <submittedName>
        <fullName evidence="2">Uncharacterized protein</fullName>
    </submittedName>
</protein>
<keyword evidence="3" id="KW-1185">Reference proteome</keyword>
<feature type="region of interest" description="Disordered" evidence="1">
    <location>
        <begin position="94"/>
        <end position="117"/>
    </location>
</feature>
<proteinExistence type="predicted"/>
<evidence type="ECO:0000313" key="2">
    <source>
        <dbReference type="EMBL" id="MDT0307255.1"/>
    </source>
</evidence>
<dbReference type="Proteomes" id="UP001183388">
    <property type="component" value="Unassembled WGS sequence"/>
</dbReference>
<dbReference type="RefSeq" id="WP_311630197.1">
    <property type="nucleotide sequence ID" value="NZ_JAVREN010000010.1"/>
</dbReference>
<organism evidence="2 3">
    <name type="scientific">Streptomyces boetiae</name>
    <dbReference type="NCBI Taxonomy" id="3075541"/>
    <lineage>
        <taxon>Bacteria</taxon>
        <taxon>Bacillati</taxon>
        <taxon>Actinomycetota</taxon>
        <taxon>Actinomycetes</taxon>
        <taxon>Kitasatosporales</taxon>
        <taxon>Streptomycetaceae</taxon>
        <taxon>Streptomyces</taxon>
    </lineage>
</organism>
<sequence length="117" mass="12638">MHESRDGQPCDVEIYRRWQGPVIADGGDGQEPLSALLVDLLTQRGFVERTTGPFYRWYELPPGLGEAAENAHATRALVALDAAGYRVAFDPELYDRASDTRTMPPPGPGGEPGPGDG</sequence>
<accession>A0ABU2L6R4</accession>
<name>A0ABU2L6R4_9ACTN</name>
<dbReference type="EMBL" id="JAVREN010000010">
    <property type="protein sequence ID" value="MDT0307255.1"/>
    <property type="molecule type" value="Genomic_DNA"/>
</dbReference>
<gene>
    <name evidence="2" type="ORF">RM780_09800</name>
</gene>
<reference evidence="3" key="1">
    <citation type="submission" date="2023-07" db="EMBL/GenBank/DDBJ databases">
        <title>30 novel species of actinomycetes from the DSMZ collection.</title>
        <authorList>
            <person name="Nouioui I."/>
        </authorList>
    </citation>
    <scope>NUCLEOTIDE SEQUENCE [LARGE SCALE GENOMIC DNA]</scope>
    <source>
        <strain evidence="3">DSM 44917</strain>
    </source>
</reference>
<evidence type="ECO:0000256" key="1">
    <source>
        <dbReference type="SAM" id="MobiDB-lite"/>
    </source>
</evidence>
<comment type="caution">
    <text evidence="2">The sequence shown here is derived from an EMBL/GenBank/DDBJ whole genome shotgun (WGS) entry which is preliminary data.</text>
</comment>
<evidence type="ECO:0000313" key="3">
    <source>
        <dbReference type="Proteomes" id="UP001183388"/>
    </source>
</evidence>